<name>A0ABU4JFR8_9FLAO</name>
<keyword evidence="1" id="KW-1133">Transmembrane helix</keyword>
<keyword evidence="3" id="KW-1185">Reference proteome</keyword>
<evidence type="ECO:0000256" key="1">
    <source>
        <dbReference type="SAM" id="Phobius"/>
    </source>
</evidence>
<dbReference type="RefSeq" id="WP_063968589.1">
    <property type="nucleotide sequence ID" value="NZ_JAMXLT020000008.1"/>
</dbReference>
<accession>A0ABU4JFR8</accession>
<protein>
    <recommendedName>
        <fullName evidence="4">Tetratricopeptide repeat protein</fullName>
    </recommendedName>
</protein>
<evidence type="ECO:0000313" key="3">
    <source>
        <dbReference type="Proteomes" id="UP001204439"/>
    </source>
</evidence>
<evidence type="ECO:0008006" key="4">
    <source>
        <dbReference type="Google" id="ProtNLM"/>
    </source>
</evidence>
<comment type="caution">
    <text evidence="2">The sequence shown here is derived from an EMBL/GenBank/DDBJ whole genome shotgun (WGS) entry which is preliminary data.</text>
</comment>
<dbReference type="InterPro" id="IPR011990">
    <property type="entry name" value="TPR-like_helical_dom_sf"/>
</dbReference>
<keyword evidence="1" id="KW-0812">Transmembrane</keyword>
<organism evidence="2 3">
    <name type="scientific">Epilithonimonas ginsengisoli</name>
    <dbReference type="NCBI Taxonomy" id="1245592"/>
    <lineage>
        <taxon>Bacteria</taxon>
        <taxon>Pseudomonadati</taxon>
        <taxon>Bacteroidota</taxon>
        <taxon>Flavobacteriia</taxon>
        <taxon>Flavobacteriales</taxon>
        <taxon>Weeksellaceae</taxon>
        <taxon>Chryseobacterium group</taxon>
        <taxon>Epilithonimonas</taxon>
    </lineage>
</organism>
<keyword evidence="1" id="KW-0472">Membrane</keyword>
<dbReference type="Proteomes" id="UP001204439">
    <property type="component" value="Unassembled WGS sequence"/>
</dbReference>
<evidence type="ECO:0000313" key="2">
    <source>
        <dbReference type="EMBL" id="MDW8548469.1"/>
    </source>
</evidence>
<proteinExistence type="predicted"/>
<gene>
    <name evidence="2" type="ORF">NG800_006085</name>
</gene>
<sequence length="365" mass="42212">MRNNLTRSLLSFLFIFLFYFDLGQKNDAAKLIREGNHLIFKDPAKAKQIAKKLYDDANENSPQKINALLILAQADALLANYESSLQYALEAKDLSEKLSDQSYKIRIYAYLGYHYQRLNIQDKAWKYIDEAEQTIKTKPLPDSLSYLKGNLFFTKASMYQKELDCAYAINYFDQAIKAYHESIKNEYSNTNLGLAYSQKGYCELEINQLTEAESSLKLAISNSEKNSDVRNNIFAVTGLARVDTLHGNYARSNKVLLQQLRRAKEGNLKHLLNDIYKFLAYNYLKLKDTKNYELYDQLYKKSQLEFSKTEAGSINHIIKDASKNKQEKIYSKSLIAGIIVIIILLLSIIFIVLRIKNMKKRMKDQ</sequence>
<dbReference type="SUPFAM" id="SSF48452">
    <property type="entry name" value="TPR-like"/>
    <property type="match status" value="2"/>
</dbReference>
<reference evidence="2 3" key="1">
    <citation type="submission" date="2023-11" db="EMBL/GenBank/DDBJ databases">
        <title>First isolation, identification, and characterization of non-pathogenic Epilithonimonas ginsengisoli isolated from diseased farmed rainbow trout (Oncorhynchus mykiss) in Chile.</title>
        <authorList>
            <person name="Miranda C.D."/>
            <person name="Irgang R."/>
            <person name="Concha C."/>
            <person name="Rojas R."/>
            <person name="Avendano R."/>
        </authorList>
    </citation>
    <scope>NUCLEOTIDE SEQUENCE [LARGE SCALE GENOMIC DNA]</scope>
    <source>
        <strain evidence="2 3">FP99</strain>
    </source>
</reference>
<feature type="transmembrane region" description="Helical" evidence="1">
    <location>
        <begin position="334"/>
        <end position="353"/>
    </location>
</feature>
<dbReference type="Gene3D" id="1.25.40.10">
    <property type="entry name" value="Tetratricopeptide repeat domain"/>
    <property type="match status" value="2"/>
</dbReference>
<dbReference type="EMBL" id="JAMXLT020000008">
    <property type="protein sequence ID" value="MDW8548469.1"/>
    <property type="molecule type" value="Genomic_DNA"/>
</dbReference>